<comment type="caution">
    <text evidence="3">The sequence shown here is derived from an EMBL/GenBank/DDBJ whole genome shotgun (WGS) entry which is preliminary data.</text>
</comment>
<feature type="domain" description="Flavin reductase like" evidence="2">
    <location>
        <begin position="30"/>
        <end position="172"/>
    </location>
</feature>
<dbReference type="Proteomes" id="UP000624325">
    <property type="component" value="Unassembled WGS sequence"/>
</dbReference>
<evidence type="ECO:0000256" key="1">
    <source>
        <dbReference type="SAM" id="MobiDB-lite"/>
    </source>
</evidence>
<keyword evidence="4" id="KW-1185">Reference proteome</keyword>
<accession>A0ABQ4CE83</accession>
<dbReference type="SMART" id="SM00903">
    <property type="entry name" value="Flavin_Reduct"/>
    <property type="match status" value="1"/>
</dbReference>
<dbReference type="InterPro" id="IPR002563">
    <property type="entry name" value="Flavin_Rdtase-like_dom"/>
</dbReference>
<feature type="region of interest" description="Disordered" evidence="1">
    <location>
        <begin position="1"/>
        <end position="24"/>
    </location>
</feature>
<dbReference type="SUPFAM" id="SSF50475">
    <property type="entry name" value="FMN-binding split barrel"/>
    <property type="match status" value="1"/>
</dbReference>
<evidence type="ECO:0000313" key="3">
    <source>
        <dbReference type="EMBL" id="GIF61078.1"/>
    </source>
</evidence>
<dbReference type="RefSeq" id="WP_203707893.1">
    <property type="nucleotide sequence ID" value="NZ_BAAALU010000003.1"/>
</dbReference>
<reference evidence="3 4" key="1">
    <citation type="submission" date="2021-01" db="EMBL/GenBank/DDBJ databases">
        <title>Whole genome shotgun sequence of Asanoa iriomotensis NBRC 100142.</title>
        <authorList>
            <person name="Komaki H."/>
            <person name="Tamura T."/>
        </authorList>
    </citation>
    <scope>NUCLEOTIDE SEQUENCE [LARGE SCALE GENOMIC DNA]</scope>
    <source>
        <strain evidence="3 4">NBRC 100142</strain>
    </source>
</reference>
<organism evidence="3 4">
    <name type="scientific">Asanoa iriomotensis</name>
    <dbReference type="NCBI Taxonomy" id="234613"/>
    <lineage>
        <taxon>Bacteria</taxon>
        <taxon>Bacillati</taxon>
        <taxon>Actinomycetota</taxon>
        <taxon>Actinomycetes</taxon>
        <taxon>Micromonosporales</taxon>
        <taxon>Micromonosporaceae</taxon>
        <taxon>Asanoa</taxon>
    </lineage>
</organism>
<dbReference type="EMBL" id="BONC01000087">
    <property type="protein sequence ID" value="GIF61078.1"/>
    <property type="molecule type" value="Genomic_DNA"/>
</dbReference>
<evidence type="ECO:0000313" key="4">
    <source>
        <dbReference type="Proteomes" id="UP000624325"/>
    </source>
</evidence>
<protein>
    <recommendedName>
        <fullName evidence="2">Flavin reductase like domain-containing protein</fullName>
    </recommendedName>
</protein>
<dbReference type="Gene3D" id="2.30.110.10">
    <property type="entry name" value="Electron Transport, Fmn-binding Protein, Chain A"/>
    <property type="match status" value="1"/>
</dbReference>
<sequence>MNPIEPGAHIHGTDPFATPEGSRSPIRRFRGRLASPVTLWTAPGPAGLTVSSTLVVDGDPGRLLGVVDDESDLWTALSAAGRFAVAPLGPDHRQLADRFAGLMPAPGGLFQTGSWTETPFGPVPADAGAWVGCRLDGARELGWGLLVEATIERVEVLGEVPPLIHYRGRYLAG</sequence>
<name>A0ABQ4CE83_9ACTN</name>
<gene>
    <name evidence="3" type="ORF">Air01nite_71730</name>
</gene>
<evidence type="ECO:0000259" key="2">
    <source>
        <dbReference type="SMART" id="SM00903"/>
    </source>
</evidence>
<dbReference type="Pfam" id="PF01613">
    <property type="entry name" value="Flavin_Reduct"/>
    <property type="match status" value="1"/>
</dbReference>
<dbReference type="InterPro" id="IPR012349">
    <property type="entry name" value="Split_barrel_FMN-bd"/>
</dbReference>
<proteinExistence type="predicted"/>